<organism evidence="2 3">
    <name type="scientific">Carex littledalei</name>
    <dbReference type="NCBI Taxonomy" id="544730"/>
    <lineage>
        <taxon>Eukaryota</taxon>
        <taxon>Viridiplantae</taxon>
        <taxon>Streptophyta</taxon>
        <taxon>Embryophyta</taxon>
        <taxon>Tracheophyta</taxon>
        <taxon>Spermatophyta</taxon>
        <taxon>Magnoliopsida</taxon>
        <taxon>Liliopsida</taxon>
        <taxon>Poales</taxon>
        <taxon>Cyperaceae</taxon>
        <taxon>Cyperoideae</taxon>
        <taxon>Cariceae</taxon>
        <taxon>Carex</taxon>
        <taxon>Carex subgen. Euthyceras</taxon>
    </lineage>
</organism>
<gene>
    <name evidence="2" type="ORF">FCM35_KLT07240</name>
</gene>
<evidence type="ECO:0000313" key="3">
    <source>
        <dbReference type="Proteomes" id="UP000623129"/>
    </source>
</evidence>
<keyword evidence="2" id="KW-0808">Transferase</keyword>
<dbReference type="EMBL" id="SWLB01000017">
    <property type="protein sequence ID" value="KAF3327122.1"/>
    <property type="molecule type" value="Genomic_DNA"/>
</dbReference>
<comment type="caution">
    <text evidence="2">The sequence shown here is derived from an EMBL/GenBank/DDBJ whole genome shotgun (WGS) entry which is preliminary data.</text>
</comment>
<evidence type="ECO:0000256" key="1">
    <source>
        <dbReference type="SAM" id="MobiDB-lite"/>
    </source>
</evidence>
<dbReference type="Proteomes" id="UP000623129">
    <property type="component" value="Unassembled WGS sequence"/>
</dbReference>
<keyword evidence="2" id="KW-0430">Lectin</keyword>
<sequence length="125" mass="14466">MLYAICKLTTNATRKLFTRTLTWFVWEHYERKELLKATDERLKGEYNAKEIERVIFVELWCAHPVASNRPDIGLARSVSGLRIVYCPYVLPNYPRLLSERAYGGRSTTELSNTTGTSMWSSEEVV</sequence>
<evidence type="ECO:0000313" key="2">
    <source>
        <dbReference type="EMBL" id="KAF3327122.1"/>
    </source>
</evidence>
<name>A0A833QWE3_9POAL</name>
<dbReference type="OrthoDB" id="543442at2759"/>
<reference evidence="2" key="1">
    <citation type="submission" date="2020-01" db="EMBL/GenBank/DDBJ databases">
        <title>Genome sequence of Kobresia littledalei, the first chromosome-level genome in the family Cyperaceae.</title>
        <authorList>
            <person name="Qu G."/>
        </authorList>
    </citation>
    <scope>NUCLEOTIDE SEQUENCE</scope>
    <source>
        <strain evidence="2">C.B.Clarke</strain>
        <tissue evidence="2">Leaf</tissue>
    </source>
</reference>
<keyword evidence="3" id="KW-1185">Reference proteome</keyword>
<dbReference type="GO" id="GO:0016301">
    <property type="term" value="F:kinase activity"/>
    <property type="evidence" value="ECO:0007669"/>
    <property type="project" value="UniProtKB-KW"/>
</dbReference>
<protein>
    <submittedName>
        <fullName evidence="2">L-type lectin-domain containing receptor kinase S.6</fullName>
    </submittedName>
</protein>
<feature type="region of interest" description="Disordered" evidence="1">
    <location>
        <begin position="106"/>
        <end position="125"/>
    </location>
</feature>
<keyword evidence="2" id="KW-0418">Kinase</keyword>
<dbReference type="GO" id="GO:0030246">
    <property type="term" value="F:carbohydrate binding"/>
    <property type="evidence" value="ECO:0007669"/>
    <property type="project" value="UniProtKB-KW"/>
</dbReference>
<keyword evidence="2" id="KW-0675">Receptor</keyword>
<proteinExistence type="predicted"/>
<dbReference type="AlphaFoldDB" id="A0A833QWE3"/>
<accession>A0A833QWE3</accession>